<comment type="subcellular location">
    <subcellularLocation>
        <location evidence="1">Membrane</location>
        <topology evidence="1">Multi-pass membrane protein</topology>
    </subcellularLocation>
</comment>
<dbReference type="GO" id="GO:0016020">
    <property type="term" value="C:membrane"/>
    <property type="evidence" value="ECO:0007669"/>
    <property type="project" value="UniProtKB-SubCell"/>
</dbReference>
<comment type="caution">
    <text evidence="7">The sequence shown here is derived from an EMBL/GenBank/DDBJ whole genome shotgun (WGS) entry which is preliminary data.</text>
</comment>
<evidence type="ECO:0000256" key="5">
    <source>
        <dbReference type="SAM" id="Phobius"/>
    </source>
</evidence>
<feature type="domain" description="Methylamine utilisation protein MauE" evidence="6">
    <location>
        <begin position="10"/>
        <end position="133"/>
    </location>
</feature>
<sequence length="181" mass="19221">MLTEFIQDPIVTRACASLIAVILLVGGWQKLRDFELFSAAVENYRLVSVSLVRPVALMVPAAELTAGVTLLFPATCALGSLLAAAILFFVTTAVAINLLRGMRDIDCGCGGSSSQTISWALVVRNLVLALLTLPAAQQGIGRALVWGDYFTLVAGVLALVGLYLCTNQLLNNSTSPLVNRR</sequence>
<feature type="transmembrane region" description="Helical" evidence="5">
    <location>
        <begin position="51"/>
        <end position="71"/>
    </location>
</feature>
<name>A0A6H9FVZ9_MICAE</name>
<keyword evidence="2 5" id="KW-0812">Transmembrane</keyword>
<proteinExistence type="predicted"/>
<evidence type="ECO:0000256" key="1">
    <source>
        <dbReference type="ARBA" id="ARBA00004141"/>
    </source>
</evidence>
<keyword evidence="4 5" id="KW-0472">Membrane</keyword>
<dbReference type="EMBL" id="BJCH01000039">
    <property type="protein sequence ID" value="GCL47288.1"/>
    <property type="molecule type" value="Genomic_DNA"/>
</dbReference>
<evidence type="ECO:0000256" key="3">
    <source>
        <dbReference type="ARBA" id="ARBA00022989"/>
    </source>
</evidence>
<dbReference type="InterPro" id="IPR009908">
    <property type="entry name" value="Methylamine_util_MauE"/>
</dbReference>
<evidence type="ECO:0000259" key="6">
    <source>
        <dbReference type="Pfam" id="PF07291"/>
    </source>
</evidence>
<dbReference type="Pfam" id="PF07291">
    <property type="entry name" value="MauE"/>
    <property type="match status" value="1"/>
</dbReference>
<dbReference type="AlphaFoldDB" id="A0A6H9FVZ9"/>
<dbReference type="UniPathway" id="UPA00895"/>
<evidence type="ECO:0000313" key="7">
    <source>
        <dbReference type="EMBL" id="GCL47288.1"/>
    </source>
</evidence>
<feature type="transmembrane region" description="Helical" evidence="5">
    <location>
        <begin position="12"/>
        <end position="31"/>
    </location>
</feature>
<organism evidence="7 8">
    <name type="scientific">Microcystis aeruginosa NIES-3787</name>
    <dbReference type="NCBI Taxonomy" id="2517782"/>
    <lineage>
        <taxon>Bacteria</taxon>
        <taxon>Bacillati</taxon>
        <taxon>Cyanobacteriota</taxon>
        <taxon>Cyanophyceae</taxon>
        <taxon>Oscillatoriophycideae</taxon>
        <taxon>Chroococcales</taxon>
        <taxon>Microcystaceae</taxon>
        <taxon>Microcystis</taxon>
    </lineage>
</organism>
<dbReference type="Proteomes" id="UP000438874">
    <property type="component" value="Unassembled WGS sequence"/>
</dbReference>
<gene>
    <name evidence="7" type="primary">mauE</name>
    <name evidence="7" type="ORF">NIES3787_29940</name>
</gene>
<dbReference type="GO" id="GO:0030416">
    <property type="term" value="P:methylamine metabolic process"/>
    <property type="evidence" value="ECO:0007669"/>
    <property type="project" value="InterPro"/>
</dbReference>
<protein>
    <submittedName>
        <fullName evidence="7">Methylamine utilization protein MauE</fullName>
    </submittedName>
</protein>
<feature type="transmembrane region" description="Helical" evidence="5">
    <location>
        <begin position="78"/>
        <end position="96"/>
    </location>
</feature>
<evidence type="ECO:0000313" key="8">
    <source>
        <dbReference type="Proteomes" id="UP000438874"/>
    </source>
</evidence>
<reference evidence="7 8" key="1">
    <citation type="submission" date="2019-02" db="EMBL/GenBank/DDBJ databases">
        <title>Draft genome sequence of Arthrospira platensis NIES-3787.</title>
        <authorList>
            <person name="Yamaguchi H."/>
            <person name="Suzuki S."/>
            <person name="Kawachi M."/>
        </authorList>
    </citation>
    <scope>NUCLEOTIDE SEQUENCE [LARGE SCALE GENOMIC DNA]</scope>
    <source>
        <strain evidence="7 8">NIES-3787</strain>
    </source>
</reference>
<keyword evidence="3 5" id="KW-1133">Transmembrane helix</keyword>
<feature type="transmembrane region" description="Helical" evidence="5">
    <location>
        <begin position="143"/>
        <end position="164"/>
    </location>
</feature>
<evidence type="ECO:0000256" key="2">
    <source>
        <dbReference type="ARBA" id="ARBA00022692"/>
    </source>
</evidence>
<evidence type="ECO:0000256" key="4">
    <source>
        <dbReference type="ARBA" id="ARBA00023136"/>
    </source>
</evidence>
<accession>A0A6H9FVZ9</accession>
<feature type="transmembrane region" description="Helical" evidence="5">
    <location>
        <begin position="116"/>
        <end position="136"/>
    </location>
</feature>